<evidence type="ECO:0000313" key="2">
    <source>
        <dbReference type="EMBL" id="KGO98683.1"/>
    </source>
</evidence>
<feature type="signal peptide" evidence="1">
    <location>
        <begin position="1"/>
        <end position="22"/>
    </location>
</feature>
<accession>A0A0A0M6Q3</accession>
<dbReference type="RefSeq" id="WP_027070106.1">
    <property type="nucleotide sequence ID" value="NZ_AUHT01000008.1"/>
</dbReference>
<dbReference type="OrthoDB" id="5974698at2"/>
<organism evidence="2 3">
    <name type="scientific">Lysobacter defluvii IMMIB APB-9 = DSM 18482</name>
    <dbReference type="NCBI Taxonomy" id="1385515"/>
    <lineage>
        <taxon>Bacteria</taxon>
        <taxon>Pseudomonadati</taxon>
        <taxon>Pseudomonadota</taxon>
        <taxon>Gammaproteobacteria</taxon>
        <taxon>Lysobacterales</taxon>
        <taxon>Lysobacteraceae</taxon>
        <taxon>Novilysobacter</taxon>
    </lineage>
</organism>
<dbReference type="EMBL" id="AVBH01000057">
    <property type="protein sequence ID" value="KGO98683.1"/>
    <property type="molecule type" value="Genomic_DNA"/>
</dbReference>
<protein>
    <recommendedName>
        <fullName evidence="4">Secreted protein</fullName>
    </recommendedName>
</protein>
<feature type="chain" id="PRO_5001966587" description="Secreted protein" evidence="1">
    <location>
        <begin position="23"/>
        <end position="168"/>
    </location>
</feature>
<reference evidence="2 3" key="1">
    <citation type="submission" date="2013-08" db="EMBL/GenBank/DDBJ databases">
        <title>Genomic analysis of Lysobacter defluvii.</title>
        <authorList>
            <person name="Wang Q."/>
            <person name="Wang G."/>
        </authorList>
    </citation>
    <scope>NUCLEOTIDE SEQUENCE [LARGE SCALE GENOMIC DNA]</scope>
    <source>
        <strain evidence="2 3">IMMIB APB-9</strain>
    </source>
</reference>
<dbReference type="eggNOG" id="ENOG5030SZU">
    <property type="taxonomic scope" value="Bacteria"/>
</dbReference>
<dbReference type="AlphaFoldDB" id="A0A0A0M6Q3"/>
<proteinExistence type="predicted"/>
<evidence type="ECO:0008006" key="4">
    <source>
        <dbReference type="Google" id="ProtNLM"/>
    </source>
</evidence>
<comment type="caution">
    <text evidence="2">The sequence shown here is derived from an EMBL/GenBank/DDBJ whole genome shotgun (WGS) entry which is preliminary data.</text>
</comment>
<dbReference type="Proteomes" id="UP000030003">
    <property type="component" value="Unassembled WGS sequence"/>
</dbReference>
<sequence length="168" mass="17953">MHKQLLTTLAAAVLVVPVPALAQQPEIERPAAAPQAVGAVHTLRTITEACTRLEGVFTGKEEPPYAIRAVQSAPGCQPRARFDGEAAPDAGEGWILNDRITVPSAACADQTAMVEVWRLPGTAAPPELDAQGKARIYFKEGQQAQRPDTSRLQRYATTLRTVGTCAAR</sequence>
<evidence type="ECO:0000313" key="3">
    <source>
        <dbReference type="Proteomes" id="UP000030003"/>
    </source>
</evidence>
<evidence type="ECO:0000256" key="1">
    <source>
        <dbReference type="SAM" id="SignalP"/>
    </source>
</evidence>
<keyword evidence="3" id="KW-1185">Reference proteome</keyword>
<gene>
    <name evidence="2" type="ORF">N791_11055</name>
</gene>
<name>A0A0A0M6Q3_9GAMM</name>
<keyword evidence="1" id="KW-0732">Signal</keyword>